<organism evidence="1 2">
    <name type="scientific">Halomarina salina</name>
    <dbReference type="NCBI Taxonomy" id="1872699"/>
    <lineage>
        <taxon>Archaea</taxon>
        <taxon>Methanobacteriati</taxon>
        <taxon>Methanobacteriota</taxon>
        <taxon>Stenosarchaea group</taxon>
        <taxon>Halobacteria</taxon>
        <taxon>Halobacteriales</taxon>
        <taxon>Natronomonadaceae</taxon>
        <taxon>Halomarina</taxon>
    </lineage>
</organism>
<dbReference type="Gene3D" id="2.130.10.10">
    <property type="entry name" value="YVTN repeat-like/Quinoprotein amine dehydrogenase"/>
    <property type="match status" value="1"/>
</dbReference>
<protein>
    <submittedName>
        <fullName evidence="1">WD40/YVTN/BNR-like repeat-containing protein</fullName>
    </submittedName>
</protein>
<evidence type="ECO:0000313" key="2">
    <source>
        <dbReference type="Proteomes" id="UP001596099"/>
    </source>
</evidence>
<proteinExistence type="predicted"/>
<keyword evidence="2" id="KW-1185">Reference proteome</keyword>
<dbReference type="InterPro" id="IPR015943">
    <property type="entry name" value="WD40/YVTN_repeat-like_dom_sf"/>
</dbReference>
<dbReference type="InterPro" id="IPR006311">
    <property type="entry name" value="TAT_signal"/>
</dbReference>
<sequence>MSGQNETRRTFMKVTAATAVGVAAGATQSVTAAVNGWSEVSSPTGKTVYDVVMTTEGPFAVAGGGDVLARRADGWELVLEKGPAVQSNPLRGIDVTDDGSVVWFCGGSGVVGRYDVVAEELTDYSAPKGKTSSWLTCSVTEQAGGEKVYFLNGSGEFLSGEYDDGGMTWGEVVKPGGGSSAPGLDFHEDQEGFACDTNGKVYETLDGGEDWSTVGIDEASVALYDISAASADTVAVAGGGGYIFRRDDSGGFTGVRVGEKTVRAVDRTSGAGLAGGGGGYVYELTDTGWEQFETPVSTTFHGVALDTSGSFPDVAVGGSGTIVERGEYTRTPPNTVRIETSADATTGYGFTVDGAVEKASSADSGDTVDGDTVTGSVGGSDTVDAYDYSGEITDFAVTSGDAEDITVYVNGTATAIEDLDDDPWTEVSSPTSKGLNAVVESADGAFAVGNGGDALVRRDSGWEQVLDFGPGGESNPLRGASASDDGQNVWFAGGSGVLGKYDVVAERLTDYSAPQGKTSTWEDVAAAGPAGGESIVVANGSGEVLPGTVDDGAISWGDVVKPGGGASIKGATAFDEDTFFVCDTNAKVYRSDDAGTTWTAIGIDGGSVGLYGVAAASGDDVNAAGGDGSVFAYNGAVWTKLDAGGNGLLAITRSGEDGLAVGSSGAVFERTADGWEPDDDVPVSNTLKGVVIGSSGPDVAVGGSGTILERRG</sequence>
<dbReference type="EMBL" id="JBHSQH010000001">
    <property type="protein sequence ID" value="MFC5970930.1"/>
    <property type="molecule type" value="Genomic_DNA"/>
</dbReference>
<comment type="caution">
    <text evidence="1">The sequence shown here is derived from an EMBL/GenBank/DDBJ whole genome shotgun (WGS) entry which is preliminary data.</text>
</comment>
<evidence type="ECO:0000313" key="1">
    <source>
        <dbReference type="EMBL" id="MFC5970930.1"/>
    </source>
</evidence>
<dbReference type="PROSITE" id="PS51318">
    <property type="entry name" value="TAT"/>
    <property type="match status" value="1"/>
</dbReference>
<dbReference type="Proteomes" id="UP001596099">
    <property type="component" value="Unassembled WGS sequence"/>
</dbReference>
<dbReference type="SUPFAM" id="SSF110296">
    <property type="entry name" value="Oligoxyloglucan reducing end-specific cellobiohydrolase"/>
    <property type="match status" value="2"/>
</dbReference>
<dbReference type="AlphaFoldDB" id="A0ABD5RKV1"/>
<gene>
    <name evidence="1" type="ORF">ACFPYI_06250</name>
</gene>
<accession>A0ABD5RKV1</accession>
<reference evidence="1 2" key="1">
    <citation type="journal article" date="2019" name="Int. J. Syst. Evol. Microbiol.">
        <title>The Global Catalogue of Microorganisms (GCM) 10K type strain sequencing project: providing services to taxonomists for standard genome sequencing and annotation.</title>
        <authorList>
            <consortium name="The Broad Institute Genomics Platform"/>
            <consortium name="The Broad Institute Genome Sequencing Center for Infectious Disease"/>
            <person name="Wu L."/>
            <person name="Ma J."/>
        </authorList>
    </citation>
    <scope>NUCLEOTIDE SEQUENCE [LARGE SCALE GENOMIC DNA]</scope>
    <source>
        <strain evidence="1 2">CGMCC 1.12543</strain>
    </source>
</reference>
<name>A0ABD5RKV1_9EURY</name>